<evidence type="ECO:0000313" key="3">
    <source>
        <dbReference type="Proteomes" id="UP001158576"/>
    </source>
</evidence>
<name>A0ABN7SVN8_OIKDI</name>
<evidence type="ECO:0000313" key="2">
    <source>
        <dbReference type="EMBL" id="CAG5105514.1"/>
    </source>
</evidence>
<dbReference type="Proteomes" id="UP001158576">
    <property type="component" value="Chromosome 1"/>
</dbReference>
<feature type="region of interest" description="Disordered" evidence="1">
    <location>
        <begin position="125"/>
        <end position="157"/>
    </location>
</feature>
<sequence>MGLIRNKKKRKHGERRVSEKEGCWEWCKLVWIVHKLCCSFCLSIIGLKIKSLWYRCKGKDRSELKRRMSLKIQHSTISTGNLEDWINRSMSHQYEQTNSELMMKESITSSQPTRSTLTLPSIYPSVTSEVSQGPPPRPPPPKTPYPTAPDQVEIDFD</sequence>
<organism evidence="2 3">
    <name type="scientific">Oikopleura dioica</name>
    <name type="common">Tunicate</name>
    <dbReference type="NCBI Taxonomy" id="34765"/>
    <lineage>
        <taxon>Eukaryota</taxon>
        <taxon>Metazoa</taxon>
        <taxon>Chordata</taxon>
        <taxon>Tunicata</taxon>
        <taxon>Appendicularia</taxon>
        <taxon>Copelata</taxon>
        <taxon>Oikopleuridae</taxon>
        <taxon>Oikopleura</taxon>
    </lineage>
</organism>
<feature type="compositionally biased region" description="Pro residues" evidence="1">
    <location>
        <begin position="133"/>
        <end position="147"/>
    </location>
</feature>
<evidence type="ECO:0000256" key="1">
    <source>
        <dbReference type="SAM" id="MobiDB-lite"/>
    </source>
</evidence>
<dbReference type="EMBL" id="OU015566">
    <property type="protein sequence ID" value="CAG5105514.1"/>
    <property type="molecule type" value="Genomic_DNA"/>
</dbReference>
<proteinExistence type="predicted"/>
<keyword evidence="3" id="KW-1185">Reference proteome</keyword>
<gene>
    <name evidence="2" type="ORF">OKIOD_LOCUS10957</name>
</gene>
<reference evidence="2 3" key="1">
    <citation type="submission" date="2021-04" db="EMBL/GenBank/DDBJ databases">
        <authorList>
            <person name="Bliznina A."/>
        </authorList>
    </citation>
    <scope>NUCLEOTIDE SEQUENCE [LARGE SCALE GENOMIC DNA]</scope>
</reference>
<accession>A0ABN7SVN8</accession>
<protein>
    <submittedName>
        <fullName evidence="2">Oidioi.mRNA.OKI2018_I69.chr1.g2192.t1.cds</fullName>
    </submittedName>
</protein>